<evidence type="ECO:0000256" key="3">
    <source>
        <dbReference type="ARBA" id="ARBA00022664"/>
    </source>
</evidence>
<feature type="compositionally biased region" description="Low complexity" evidence="13">
    <location>
        <begin position="33"/>
        <end position="57"/>
    </location>
</feature>
<feature type="compositionally biased region" description="Basic and acidic residues" evidence="13">
    <location>
        <begin position="70"/>
        <end position="79"/>
    </location>
</feature>
<protein>
    <recommendedName>
        <fullName evidence="10">mRNA cap guanine-N(7) methyltransferase</fullName>
        <ecNumber evidence="10">2.1.1.56</ecNumber>
    </recommendedName>
    <alternativeName>
        <fullName evidence="10">mRNA (guanine-N(7))-methyltransferase</fullName>
    </alternativeName>
    <alternativeName>
        <fullName evidence="10">mRNA cap methyltransferase</fullName>
    </alternativeName>
</protein>
<dbReference type="GO" id="GO:0005634">
    <property type="term" value="C:nucleus"/>
    <property type="evidence" value="ECO:0007669"/>
    <property type="project" value="UniProtKB-SubCell"/>
</dbReference>
<evidence type="ECO:0000313" key="15">
    <source>
        <dbReference type="EMBL" id="KAK5582984.1"/>
    </source>
</evidence>
<dbReference type="PROSITE" id="PS51562">
    <property type="entry name" value="RNA_CAP0_MT"/>
    <property type="match status" value="1"/>
</dbReference>
<evidence type="ECO:0000256" key="10">
    <source>
        <dbReference type="PIRNR" id="PIRNR028762"/>
    </source>
</evidence>
<dbReference type="PIRSF" id="PIRSF028762">
    <property type="entry name" value="ABD1"/>
    <property type="match status" value="1"/>
</dbReference>
<dbReference type="InterPro" id="IPR029063">
    <property type="entry name" value="SAM-dependent_MTases_sf"/>
</dbReference>
<feature type="region of interest" description="Disordered" evidence="13">
    <location>
        <begin position="213"/>
        <end position="243"/>
    </location>
</feature>
<name>A0AAN7TZS6_9MYCE</name>
<keyword evidence="6 10" id="KW-0694">RNA-binding</keyword>
<feature type="site" description="mRNA cap binding" evidence="12">
    <location>
        <position position="260"/>
    </location>
</feature>
<dbReference type="InterPro" id="IPR004971">
    <property type="entry name" value="mRNA_G-N7_MeTrfase_dom"/>
</dbReference>
<feature type="site" description="mRNA cap binding" evidence="12">
    <location>
        <position position="147"/>
    </location>
</feature>
<feature type="binding site" evidence="11">
    <location>
        <position position="166"/>
    </location>
    <ligand>
        <name>S-adenosyl-L-methionine</name>
        <dbReference type="ChEBI" id="CHEBI:59789"/>
    </ligand>
</feature>
<evidence type="ECO:0000313" key="16">
    <source>
        <dbReference type="Proteomes" id="UP001344447"/>
    </source>
</evidence>
<comment type="caution">
    <text evidence="15">The sequence shown here is derived from an EMBL/GenBank/DDBJ whole genome shotgun (WGS) entry which is preliminary data.</text>
</comment>
<feature type="binding site" evidence="11">
    <location>
        <position position="126"/>
    </location>
    <ligand>
        <name>S-adenosyl-L-methionine</name>
        <dbReference type="ChEBI" id="CHEBI:59789"/>
    </ligand>
</feature>
<evidence type="ECO:0000256" key="9">
    <source>
        <dbReference type="ARBA" id="ARBA00044712"/>
    </source>
</evidence>
<dbReference type="GO" id="GO:0003723">
    <property type="term" value="F:RNA binding"/>
    <property type="evidence" value="ECO:0007669"/>
    <property type="project" value="UniProtKB-KW"/>
</dbReference>
<comment type="similarity">
    <text evidence="10">Belongs to the class I-like SAM-binding methyltransferase superfamily. mRNA cap 0 methyltransferase family.</text>
</comment>
<evidence type="ECO:0000256" key="4">
    <source>
        <dbReference type="ARBA" id="ARBA00022679"/>
    </source>
</evidence>
<evidence type="ECO:0000256" key="2">
    <source>
        <dbReference type="ARBA" id="ARBA00022603"/>
    </source>
</evidence>
<sequence length="449" mass="52418">MSEPSDNNNESNINTILFKNVEIPNLEQFKNLQQQQQPYQQQQKHYRPPYQQQHQKYNPYGNRDTSYNPYRKEEGRDSLRQQQQLHFIKKQNELVSSHYDNKQNTPIHIRAQSKIISLKNINNWVKSMLIQEYTKPNTKVFDICGGKLGDLQKWIKAQIKSLIVSDISLESLKHGLERYNQNLNYIPFDMTMIAVDCFSSKLLDVFPKQPKKLGNKPKKTNQEDLSESEEEEEEDDDDDDDDENDELLKVDLVSCQFALHYSFRTEESARSLLKNVSSVLEDGGHFIGTIPNSCLIVKKLRESKSNKFGNEVFKIEFKEKEPKFSAFGCAYNFFLEDAIDFLEEYLVHIDVLTELARDYRLELVSHSNFHDLIYEKSKSKSSHDLLRKMNCFNSNNTISQAEWEALGIYKTFVFKKIGENNNSNNIKVDQVNKDHKAKSLSNEDIIVNL</sequence>
<feature type="site" description="mRNA cap binding" evidence="12">
    <location>
        <position position="153"/>
    </location>
</feature>
<feature type="binding site" evidence="11">
    <location>
        <position position="196"/>
    </location>
    <ligand>
        <name>S-adenosyl-L-methionine</name>
        <dbReference type="ChEBI" id="CHEBI:59789"/>
    </ligand>
</feature>
<dbReference type="Proteomes" id="UP001344447">
    <property type="component" value="Unassembled WGS sequence"/>
</dbReference>
<dbReference type="EC" id="2.1.1.56" evidence="10"/>
<keyword evidence="3 10" id="KW-0507">mRNA processing</keyword>
<evidence type="ECO:0000259" key="14">
    <source>
        <dbReference type="PROSITE" id="PS51562"/>
    </source>
</evidence>
<keyword evidence="5 10" id="KW-0949">S-adenosyl-L-methionine</keyword>
<comment type="catalytic activity">
    <reaction evidence="9">
        <text>a 5'-end (5'-triphosphoguanosine)-ribonucleoside in mRNA + S-adenosyl-L-methionine = a 5'-end (N(7)-methyl 5'-triphosphoguanosine)-ribonucleoside in mRNA + S-adenosyl-L-homocysteine</text>
        <dbReference type="Rhea" id="RHEA:67008"/>
        <dbReference type="Rhea" id="RHEA-COMP:17166"/>
        <dbReference type="Rhea" id="RHEA-COMP:17167"/>
        <dbReference type="ChEBI" id="CHEBI:57856"/>
        <dbReference type="ChEBI" id="CHEBI:59789"/>
        <dbReference type="ChEBI" id="CHEBI:156461"/>
        <dbReference type="ChEBI" id="CHEBI:167617"/>
        <dbReference type="EC" id="2.1.1.56"/>
    </reaction>
</comment>
<feature type="site" description="mRNA cap binding" evidence="12">
    <location>
        <position position="178"/>
    </location>
</feature>
<feature type="compositionally biased region" description="Acidic residues" evidence="13">
    <location>
        <begin position="224"/>
        <end position="243"/>
    </location>
</feature>
<evidence type="ECO:0000256" key="1">
    <source>
        <dbReference type="ARBA" id="ARBA00004123"/>
    </source>
</evidence>
<evidence type="ECO:0000256" key="7">
    <source>
        <dbReference type="ARBA" id="ARBA00023042"/>
    </source>
</evidence>
<evidence type="ECO:0000256" key="8">
    <source>
        <dbReference type="ARBA" id="ARBA00023242"/>
    </source>
</evidence>
<keyword evidence="4 10" id="KW-0808">Transferase</keyword>
<dbReference type="Pfam" id="PF03291">
    <property type="entry name" value="mRNA_G-N7_MeTrfase"/>
    <property type="match status" value="1"/>
</dbReference>
<gene>
    <name evidence="15" type="ORF">RB653_004574</name>
</gene>
<feature type="binding site" evidence="11">
    <location>
        <position position="256"/>
    </location>
    <ligand>
        <name>S-adenosyl-L-methionine</name>
        <dbReference type="ChEBI" id="CHEBI:59789"/>
    </ligand>
</feature>
<dbReference type="PANTHER" id="PTHR12189">
    <property type="entry name" value="MRNA GUANINE-7- METHYLTRANSFERASE"/>
    <property type="match status" value="1"/>
</dbReference>
<organism evidence="15 16">
    <name type="scientific">Dictyostelium firmibasis</name>
    <dbReference type="NCBI Taxonomy" id="79012"/>
    <lineage>
        <taxon>Eukaryota</taxon>
        <taxon>Amoebozoa</taxon>
        <taxon>Evosea</taxon>
        <taxon>Eumycetozoa</taxon>
        <taxon>Dictyostelia</taxon>
        <taxon>Dictyosteliales</taxon>
        <taxon>Dictyosteliaceae</taxon>
        <taxon>Dictyostelium</taxon>
    </lineage>
</organism>
<keyword evidence="7 10" id="KW-0506">mRNA capping</keyword>
<evidence type="ECO:0000256" key="5">
    <source>
        <dbReference type="ARBA" id="ARBA00022691"/>
    </source>
</evidence>
<keyword evidence="16" id="KW-1185">Reference proteome</keyword>
<feature type="binding site" evidence="11">
    <location>
        <position position="144"/>
    </location>
    <ligand>
        <name>S-adenosyl-L-methionine</name>
        <dbReference type="ChEBI" id="CHEBI:59789"/>
    </ligand>
</feature>
<evidence type="ECO:0000256" key="11">
    <source>
        <dbReference type="PIRSR" id="PIRSR028762-1"/>
    </source>
</evidence>
<reference evidence="15 16" key="1">
    <citation type="submission" date="2023-11" db="EMBL/GenBank/DDBJ databases">
        <title>Dfirmibasis_genome.</title>
        <authorList>
            <person name="Edelbroek B."/>
            <person name="Kjellin J."/>
            <person name="Jerlstrom-Hultqvist J."/>
            <person name="Soderbom F."/>
        </authorList>
    </citation>
    <scope>NUCLEOTIDE SEQUENCE [LARGE SCALE GENOMIC DNA]</scope>
    <source>
        <strain evidence="15 16">TNS-C-14</strain>
    </source>
</reference>
<dbReference type="Gene3D" id="3.40.50.150">
    <property type="entry name" value="Vaccinia Virus protein VP39"/>
    <property type="match status" value="1"/>
</dbReference>
<comment type="subcellular location">
    <subcellularLocation>
        <location evidence="1 10">Nucleus</location>
    </subcellularLocation>
</comment>
<feature type="binding site" evidence="11">
    <location>
        <position position="261"/>
    </location>
    <ligand>
        <name>S-adenosyl-L-methionine</name>
        <dbReference type="ChEBI" id="CHEBI:59789"/>
    </ligand>
</feature>
<feature type="site" description="mRNA cap binding" evidence="12">
    <location>
        <position position="344"/>
    </location>
</feature>
<dbReference type="GO" id="GO:0004482">
    <property type="term" value="F:mRNA 5'-cap (guanine-N7-)-methyltransferase activity"/>
    <property type="evidence" value="ECO:0007669"/>
    <property type="project" value="UniProtKB-EC"/>
</dbReference>
<dbReference type="InterPro" id="IPR039753">
    <property type="entry name" value="RG7MT1"/>
</dbReference>
<dbReference type="SUPFAM" id="SSF53335">
    <property type="entry name" value="S-adenosyl-L-methionine-dependent methyltransferases"/>
    <property type="match status" value="1"/>
</dbReference>
<evidence type="ECO:0000256" key="13">
    <source>
        <dbReference type="SAM" id="MobiDB-lite"/>
    </source>
</evidence>
<feature type="domain" description="MRNA cap 0 methyltransferase" evidence="14">
    <location>
        <begin position="113"/>
        <end position="417"/>
    </location>
</feature>
<proteinExistence type="inferred from homology"/>
<feature type="binding site" evidence="12">
    <location>
        <begin position="122"/>
        <end position="123"/>
    </location>
    <ligand>
        <name>mRNA</name>
        <dbReference type="ChEBI" id="CHEBI:33699"/>
    </ligand>
</feature>
<dbReference type="PANTHER" id="PTHR12189:SF2">
    <property type="entry name" value="MRNA CAP GUANINE-N7 METHYLTRANSFERASE"/>
    <property type="match status" value="1"/>
</dbReference>
<dbReference type="InterPro" id="IPR016899">
    <property type="entry name" value="mRNA_G-N7_MeTrfase_euk"/>
</dbReference>
<keyword evidence="8 10" id="KW-0539">Nucleus</keyword>
<keyword evidence="2 10" id="KW-0489">Methyltransferase</keyword>
<accession>A0AAN7TZS6</accession>
<dbReference type="FunFam" id="3.40.50.150:FF:000962">
    <property type="entry name" value="mRNA cap guanine-N7 methyltransferase"/>
    <property type="match status" value="1"/>
</dbReference>
<feature type="site" description="mRNA cap binding" evidence="12">
    <location>
        <position position="409"/>
    </location>
</feature>
<dbReference type="AlphaFoldDB" id="A0AAN7TZS6"/>
<evidence type="ECO:0000256" key="6">
    <source>
        <dbReference type="ARBA" id="ARBA00022884"/>
    </source>
</evidence>
<evidence type="ECO:0000256" key="12">
    <source>
        <dbReference type="PIRSR" id="PIRSR028762-2"/>
    </source>
</evidence>
<feature type="region of interest" description="Disordered" evidence="13">
    <location>
        <begin position="32"/>
        <end position="79"/>
    </location>
</feature>
<dbReference type="EMBL" id="JAVFKY010000001">
    <property type="protein sequence ID" value="KAK5582984.1"/>
    <property type="molecule type" value="Genomic_DNA"/>
</dbReference>